<dbReference type="InterPro" id="IPR016187">
    <property type="entry name" value="CTDL_fold"/>
</dbReference>
<name>A0ABD0JM76_9CAEN</name>
<dbReference type="Proteomes" id="UP001519460">
    <property type="component" value="Unassembled WGS sequence"/>
</dbReference>
<keyword evidence="1" id="KW-0732">Signal</keyword>
<sequence>METAGRQKLLVLILITPVSSLTIPDTAIDPYSRKRLTYFHNVGDFYQADRVCRSKGGHLLLVDSADKVKRLQDMGEALNNS</sequence>
<evidence type="ECO:0000313" key="2">
    <source>
        <dbReference type="EMBL" id="KAK7476120.1"/>
    </source>
</evidence>
<accession>A0ABD0JM76</accession>
<dbReference type="CDD" id="cd00037">
    <property type="entry name" value="CLECT"/>
    <property type="match status" value="1"/>
</dbReference>
<feature type="signal peptide" evidence="1">
    <location>
        <begin position="1"/>
        <end position="20"/>
    </location>
</feature>
<dbReference type="SUPFAM" id="SSF56436">
    <property type="entry name" value="C-type lectin-like"/>
    <property type="match status" value="1"/>
</dbReference>
<evidence type="ECO:0000256" key="1">
    <source>
        <dbReference type="SAM" id="SignalP"/>
    </source>
</evidence>
<dbReference type="EMBL" id="JACVVK020000384">
    <property type="protein sequence ID" value="KAK7476120.1"/>
    <property type="molecule type" value="Genomic_DNA"/>
</dbReference>
<keyword evidence="3" id="KW-1185">Reference proteome</keyword>
<reference evidence="2 3" key="1">
    <citation type="journal article" date="2023" name="Sci. Data">
        <title>Genome assembly of the Korean intertidal mud-creeper Batillaria attramentaria.</title>
        <authorList>
            <person name="Patra A.K."/>
            <person name="Ho P.T."/>
            <person name="Jun S."/>
            <person name="Lee S.J."/>
            <person name="Kim Y."/>
            <person name="Won Y.J."/>
        </authorList>
    </citation>
    <scope>NUCLEOTIDE SEQUENCE [LARGE SCALE GENOMIC DNA]</scope>
    <source>
        <strain evidence="2">Wonlab-2016</strain>
    </source>
</reference>
<proteinExistence type="predicted"/>
<dbReference type="AlphaFoldDB" id="A0ABD0JM76"/>
<organism evidence="2 3">
    <name type="scientific">Batillaria attramentaria</name>
    <dbReference type="NCBI Taxonomy" id="370345"/>
    <lineage>
        <taxon>Eukaryota</taxon>
        <taxon>Metazoa</taxon>
        <taxon>Spiralia</taxon>
        <taxon>Lophotrochozoa</taxon>
        <taxon>Mollusca</taxon>
        <taxon>Gastropoda</taxon>
        <taxon>Caenogastropoda</taxon>
        <taxon>Sorbeoconcha</taxon>
        <taxon>Cerithioidea</taxon>
        <taxon>Batillariidae</taxon>
        <taxon>Batillaria</taxon>
    </lineage>
</organism>
<gene>
    <name evidence="2" type="ORF">BaRGS_00032613</name>
</gene>
<feature type="chain" id="PRO_5044850844" description="C-type lectin domain-containing protein" evidence="1">
    <location>
        <begin position="21"/>
        <end position="81"/>
    </location>
</feature>
<evidence type="ECO:0008006" key="4">
    <source>
        <dbReference type="Google" id="ProtNLM"/>
    </source>
</evidence>
<evidence type="ECO:0000313" key="3">
    <source>
        <dbReference type="Proteomes" id="UP001519460"/>
    </source>
</evidence>
<comment type="caution">
    <text evidence="2">The sequence shown here is derived from an EMBL/GenBank/DDBJ whole genome shotgun (WGS) entry which is preliminary data.</text>
</comment>
<protein>
    <recommendedName>
        <fullName evidence="4">C-type lectin domain-containing protein</fullName>
    </recommendedName>
</protein>